<evidence type="ECO:0000256" key="1">
    <source>
        <dbReference type="ARBA" id="ARBA00008645"/>
    </source>
</evidence>
<sequence>MHYLFNGFYRLAPVRTLQIKTYIRRMSTIREIEIPVPWGHIAGRESGPADGRPLLMLHGWLDNCGTYEAIQTHLPPTYRCVNIDLPGHGRSSHLPPGPMIGSAIALGTYVVRMVRDHYGWSRFSIMGHSMGSGVGVLYAACFPEDVASLTILDLVKFITRPVEQHPANAREAVLSYLEVQRKMTTNERPQYTYEALQQRLISVLGGDMDATAADALLARGARRNPDTGLYESTYDLRLRTRTFQSMDFVGWREFASRLRCRLLLVLAEQGGTWISAEEEEAEAIQTYRQAVPELRLERLPGGHHVHLTHPERVLPIINEFLTAEPDTAAVTAAAATGRSGL</sequence>
<evidence type="ECO:0000256" key="2">
    <source>
        <dbReference type="ARBA" id="ARBA00022801"/>
    </source>
</evidence>
<dbReference type="PRINTS" id="PR00111">
    <property type="entry name" value="ABHYDROLASE"/>
</dbReference>
<dbReference type="InterPro" id="IPR000073">
    <property type="entry name" value="AB_hydrolase_1"/>
</dbReference>
<gene>
    <name evidence="4" type="primary">serhl_1</name>
    <name evidence="4" type="ORF">FJT64_006622</name>
</gene>
<comment type="caution">
    <text evidence="4">The sequence shown here is derived from an EMBL/GenBank/DDBJ whole genome shotgun (WGS) entry which is preliminary data.</text>
</comment>
<dbReference type="OrthoDB" id="190201at2759"/>
<dbReference type="GO" id="GO:0016020">
    <property type="term" value="C:membrane"/>
    <property type="evidence" value="ECO:0007669"/>
    <property type="project" value="TreeGrafter"/>
</dbReference>
<dbReference type="SUPFAM" id="SSF53474">
    <property type="entry name" value="alpha/beta-Hydrolases"/>
    <property type="match status" value="1"/>
</dbReference>
<protein>
    <submittedName>
        <fullName evidence="4">Serine hydrolase-like protein</fullName>
    </submittedName>
</protein>
<dbReference type="InterPro" id="IPR029058">
    <property type="entry name" value="AB_hydrolase_fold"/>
</dbReference>
<organism evidence="4 5">
    <name type="scientific">Amphibalanus amphitrite</name>
    <name type="common">Striped barnacle</name>
    <name type="synonym">Balanus amphitrite</name>
    <dbReference type="NCBI Taxonomy" id="1232801"/>
    <lineage>
        <taxon>Eukaryota</taxon>
        <taxon>Metazoa</taxon>
        <taxon>Ecdysozoa</taxon>
        <taxon>Arthropoda</taxon>
        <taxon>Crustacea</taxon>
        <taxon>Multicrustacea</taxon>
        <taxon>Cirripedia</taxon>
        <taxon>Thoracica</taxon>
        <taxon>Thoracicalcarea</taxon>
        <taxon>Balanomorpha</taxon>
        <taxon>Balanoidea</taxon>
        <taxon>Balanidae</taxon>
        <taxon>Amphibalaninae</taxon>
        <taxon>Amphibalanus</taxon>
    </lineage>
</organism>
<reference evidence="4 5" key="1">
    <citation type="submission" date="2019-07" db="EMBL/GenBank/DDBJ databases">
        <title>Draft genome assembly of a fouling barnacle, Amphibalanus amphitrite (Darwin, 1854): The first reference genome for Thecostraca.</title>
        <authorList>
            <person name="Kim W."/>
        </authorList>
    </citation>
    <scope>NUCLEOTIDE SEQUENCE [LARGE SCALE GENOMIC DNA]</scope>
    <source>
        <strain evidence="4">SNU_AA5</strain>
        <tissue evidence="4">Soma without cirri and trophi</tissue>
    </source>
</reference>
<evidence type="ECO:0000313" key="4">
    <source>
        <dbReference type="EMBL" id="KAF0295909.1"/>
    </source>
</evidence>
<keyword evidence="5" id="KW-1185">Reference proteome</keyword>
<dbReference type="InterPro" id="IPR050266">
    <property type="entry name" value="AB_hydrolase_sf"/>
</dbReference>
<proteinExistence type="inferred from homology"/>
<dbReference type="GO" id="GO:0016787">
    <property type="term" value="F:hydrolase activity"/>
    <property type="evidence" value="ECO:0007669"/>
    <property type="project" value="UniProtKB-KW"/>
</dbReference>
<comment type="similarity">
    <text evidence="1">Belongs to the AB hydrolase superfamily.</text>
</comment>
<dbReference type="AlphaFoldDB" id="A0A6A4VSH8"/>
<dbReference type="EMBL" id="VIIS01001591">
    <property type="protein sequence ID" value="KAF0295909.1"/>
    <property type="molecule type" value="Genomic_DNA"/>
</dbReference>
<dbReference type="Gene3D" id="3.40.50.1820">
    <property type="entry name" value="alpha/beta hydrolase"/>
    <property type="match status" value="1"/>
</dbReference>
<dbReference type="PANTHER" id="PTHR43798:SF14">
    <property type="entry name" value="SERINE HYDROLASE-LIKE PROTEIN DDB_G0286239"/>
    <property type="match status" value="1"/>
</dbReference>
<dbReference type="Pfam" id="PF00561">
    <property type="entry name" value="Abhydrolase_1"/>
    <property type="match status" value="1"/>
</dbReference>
<accession>A0A6A4VSH8</accession>
<dbReference type="EMBL" id="VIIS01001591">
    <property type="protein sequence ID" value="KAF0295908.1"/>
    <property type="molecule type" value="Genomic_DNA"/>
</dbReference>
<evidence type="ECO:0000313" key="5">
    <source>
        <dbReference type="Proteomes" id="UP000440578"/>
    </source>
</evidence>
<dbReference type="Proteomes" id="UP000440578">
    <property type="component" value="Unassembled WGS sequence"/>
</dbReference>
<keyword evidence="2 4" id="KW-0378">Hydrolase</keyword>
<feature type="domain" description="AB hydrolase-1" evidence="3">
    <location>
        <begin position="53"/>
        <end position="310"/>
    </location>
</feature>
<name>A0A6A4VSH8_AMPAM</name>
<evidence type="ECO:0000259" key="3">
    <source>
        <dbReference type="Pfam" id="PF00561"/>
    </source>
</evidence>
<dbReference type="PANTHER" id="PTHR43798">
    <property type="entry name" value="MONOACYLGLYCEROL LIPASE"/>
    <property type="match status" value="1"/>
</dbReference>